<sequence>MGSGGGSRRLQTPAPLGEPAPAQHPHAGDDLLTMQKAKILFCILARGSDSKDAWPKSPRGAAHFGNTRDDVARSLITALSPEENPSGDAAVVLIFENTRRTPSKNWWVLQPEFLEDLPVLTEYTVLRRCQELAEFAFAQDFKGQALGPPPPRPPGAFLLQQQGLEATALHFLHSLGPLGGALVLLDETFPCLPVADRARAGATGVQSGQLSRSQGGVR</sequence>
<name>A0ABP0Q9C3_9DINO</name>
<gene>
    <name evidence="2" type="ORF">CCMP2556_LOCUS40805</name>
</gene>
<accession>A0ABP0Q9C3</accession>
<organism evidence="2 3">
    <name type="scientific">Durusdinium trenchii</name>
    <dbReference type="NCBI Taxonomy" id="1381693"/>
    <lineage>
        <taxon>Eukaryota</taxon>
        <taxon>Sar</taxon>
        <taxon>Alveolata</taxon>
        <taxon>Dinophyceae</taxon>
        <taxon>Suessiales</taxon>
        <taxon>Symbiodiniaceae</taxon>
        <taxon>Durusdinium</taxon>
    </lineage>
</organism>
<comment type="caution">
    <text evidence="2">The sequence shown here is derived from an EMBL/GenBank/DDBJ whole genome shotgun (WGS) entry which is preliminary data.</text>
</comment>
<keyword evidence="3" id="KW-1185">Reference proteome</keyword>
<evidence type="ECO:0000256" key="1">
    <source>
        <dbReference type="SAM" id="MobiDB-lite"/>
    </source>
</evidence>
<dbReference type="EMBL" id="CAXAMN010024095">
    <property type="protein sequence ID" value="CAK9083751.1"/>
    <property type="molecule type" value="Genomic_DNA"/>
</dbReference>
<feature type="region of interest" description="Disordered" evidence="1">
    <location>
        <begin position="1"/>
        <end position="28"/>
    </location>
</feature>
<dbReference type="Proteomes" id="UP001642484">
    <property type="component" value="Unassembled WGS sequence"/>
</dbReference>
<proteinExistence type="predicted"/>
<evidence type="ECO:0000313" key="2">
    <source>
        <dbReference type="EMBL" id="CAK9083751.1"/>
    </source>
</evidence>
<protein>
    <submittedName>
        <fullName evidence="2">Uncharacterized protein</fullName>
    </submittedName>
</protein>
<evidence type="ECO:0000313" key="3">
    <source>
        <dbReference type="Proteomes" id="UP001642484"/>
    </source>
</evidence>
<reference evidence="2 3" key="1">
    <citation type="submission" date="2024-02" db="EMBL/GenBank/DDBJ databases">
        <authorList>
            <person name="Chen Y."/>
            <person name="Shah S."/>
            <person name="Dougan E. K."/>
            <person name="Thang M."/>
            <person name="Chan C."/>
        </authorList>
    </citation>
    <scope>NUCLEOTIDE SEQUENCE [LARGE SCALE GENOMIC DNA]</scope>
</reference>